<evidence type="ECO:0000256" key="4">
    <source>
        <dbReference type="SAM" id="MobiDB-lite"/>
    </source>
</evidence>
<dbReference type="InterPro" id="IPR036047">
    <property type="entry name" value="F-box-like_dom_sf"/>
</dbReference>
<sequence>MDSPLPPPPPTTTAAVSTAATGGAKTLADLDEDAVAHCAGFLGLRDLASLAMTCRGLRRASYSDLIWSPVYRERWPEQFFSSGLSQVSGIREKYLARRIELQQFKFLDPSIIQLKSHTIPPSHILIDRNCIIVAQGSILQAMKTYTSSDDFPLVEMPREHNARITCARLFPLRDTFLFRSEAQIQDNVLVTSSCDHTIRLWWKGCSQRCFRGHNGPVTTLADKLLGDANAKFLASGGEDGTVRLWSFCTSGKRHALKATFYGHQKPITALSVAGHKPSLLVSISQDAKGDAMGHPQEPARGRGETGGGSGWTRRPDIFDTYGSIQSGHRGTT</sequence>
<reference evidence="5" key="1">
    <citation type="journal article" date="2023" name="Nat. Commun.">
        <title>Diploid and tetraploid genomes of Acorus and the evolution of monocots.</title>
        <authorList>
            <person name="Ma L."/>
            <person name="Liu K.W."/>
            <person name="Li Z."/>
            <person name="Hsiao Y.Y."/>
            <person name="Qi Y."/>
            <person name="Fu T."/>
            <person name="Tang G.D."/>
            <person name="Zhang D."/>
            <person name="Sun W.H."/>
            <person name="Liu D.K."/>
            <person name="Li Y."/>
            <person name="Chen G.Z."/>
            <person name="Liu X.D."/>
            <person name="Liao X.Y."/>
            <person name="Jiang Y.T."/>
            <person name="Yu X."/>
            <person name="Hao Y."/>
            <person name="Huang J."/>
            <person name="Zhao X.W."/>
            <person name="Ke S."/>
            <person name="Chen Y.Y."/>
            <person name="Wu W.L."/>
            <person name="Hsu J.L."/>
            <person name="Lin Y.F."/>
            <person name="Huang M.D."/>
            <person name="Li C.Y."/>
            <person name="Huang L."/>
            <person name="Wang Z.W."/>
            <person name="Zhao X."/>
            <person name="Zhong W.Y."/>
            <person name="Peng D.H."/>
            <person name="Ahmad S."/>
            <person name="Lan S."/>
            <person name="Zhang J.S."/>
            <person name="Tsai W.C."/>
            <person name="Van de Peer Y."/>
            <person name="Liu Z.J."/>
        </authorList>
    </citation>
    <scope>NUCLEOTIDE SEQUENCE</scope>
    <source>
        <strain evidence="5">SCP</strain>
    </source>
</reference>
<evidence type="ECO:0000313" key="5">
    <source>
        <dbReference type="EMBL" id="KAK1259408.1"/>
    </source>
</evidence>
<keyword evidence="2" id="KW-0677">Repeat</keyword>
<dbReference type="SUPFAM" id="SSF81383">
    <property type="entry name" value="F-box domain"/>
    <property type="match status" value="1"/>
</dbReference>
<accession>A0AAV9A5G1</accession>
<dbReference type="AlphaFoldDB" id="A0AAV9A5G1"/>
<dbReference type="InterPro" id="IPR015943">
    <property type="entry name" value="WD40/YVTN_repeat-like_dom_sf"/>
</dbReference>
<feature type="compositionally biased region" description="Basic and acidic residues" evidence="4">
    <location>
        <begin position="287"/>
        <end position="303"/>
    </location>
</feature>
<dbReference type="PROSITE" id="PS50082">
    <property type="entry name" value="WD_REPEATS_2"/>
    <property type="match status" value="1"/>
</dbReference>
<dbReference type="SUPFAM" id="SSF50978">
    <property type="entry name" value="WD40 repeat-like"/>
    <property type="match status" value="1"/>
</dbReference>
<protein>
    <submittedName>
        <fullName evidence="5">Uncharacterized protein</fullName>
    </submittedName>
</protein>
<evidence type="ECO:0000256" key="1">
    <source>
        <dbReference type="ARBA" id="ARBA00022574"/>
    </source>
</evidence>
<organism evidence="5 6">
    <name type="scientific">Acorus gramineus</name>
    <name type="common">Dwarf sweet flag</name>
    <dbReference type="NCBI Taxonomy" id="55184"/>
    <lineage>
        <taxon>Eukaryota</taxon>
        <taxon>Viridiplantae</taxon>
        <taxon>Streptophyta</taxon>
        <taxon>Embryophyta</taxon>
        <taxon>Tracheophyta</taxon>
        <taxon>Spermatophyta</taxon>
        <taxon>Magnoliopsida</taxon>
        <taxon>Liliopsida</taxon>
        <taxon>Acoraceae</taxon>
        <taxon>Acorus</taxon>
    </lineage>
</organism>
<dbReference type="EMBL" id="JAUJYN010000012">
    <property type="protein sequence ID" value="KAK1259408.1"/>
    <property type="molecule type" value="Genomic_DNA"/>
</dbReference>
<keyword evidence="6" id="KW-1185">Reference proteome</keyword>
<reference evidence="5" key="2">
    <citation type="submission" date="2023-06" db="EMBL/GenBank/DDBJ databases">
        <authorList>
            <person name="Ma L."/>
            <person name="Liu K.-W."/>
            <person name="Li Z."/>
            <person name="Hsiao Y.-Y."/>
            <person name="Qi Y."/>
            <person name="Fu T."/>
            <person name="Tang G."/>
            <person name="Zhang D."/>
            <person name="Sun W.-H."/>
            <person name="Liu D.-K."/>
            <person name="Li Y."/>
            <person name="Chen G.-Z."/>
            <person name="Liu X.-D."/>
            <person name="Liao X.-Y."/>
            <person name="Jiang Y.-T."/>
            <person name="Yu X."/>
            <person name="Hao Y."/>
            <person name="Huang J."/>
            <person name="Zhao X.-W."/>
            <person name="Ke S."/>
            <person name="Chen Y.-Y."/>
            <person name="Wu W.-L."/>
            <person name="Hsu J.-L."/>
            <person name="Lin Y.-F."/>
            <person name="Huang M.-D."/>
            <person name="Li C.-Y."/>
            <person name="Huang L."/>
            <person name="Wang Z.-W."/>
            <person name="Zhao X."/>
            <person name="Zhong W.-Y."/>
            <person name="Peng D.-H."/>
            <person name="Ahmad S."/>
            <person name="Lan S."/>
            <person name="Zhang J.-S."/>
            <person name="Tsai W.-C."/>
            <person name="Van De Peer Y."/>
            <person name="Liu Z.-J."/>
        </authorList>
    </citation>
    <scope>NUCLEOTIDE SEQUENCE</scope>
    <source>
        <strain evidence="5">SCP</strain>
        <tissue evidence="5">Leaves</tissue>
    </source>
</reference>
<dbReference type="PANTHER" id="PTHR22847">
    <property type="entry name" value="WD40 REPEAT PROTEIN"/>
    <property type="match status" value="1"/>
</dbReference>
<evidence type="ECO:0000256" key="3">
    <source>
        <dbReference type="PROSITE-ProRule" id="PRU00221"/>
    </source>
</evidence>
<name>A0AAV9A5G1_ACOGR</name>
<dbReference type="PANTHER" id="PTHR22847:SF746">
    <property type="entry name" value="OS01G0185400 PROTEIN"/>
    <property type="match status" value="1"/>
</dbReference>
<dbReference type="InterPro" id="IPR001680">
    <property type="entry name" value="WD40_rpt"/>
</dbReference>
<evidence type="ECO:0000256" key="2">
    <source>
        <dbReference type="ARBA" id="ARBA00022737"/>
    </source>
</evidence>
<feature type="repeat" description="WD" evidence="3">
    <location>
        <begin position="210"/>
        <end position="246"/>
    </location>
</feature>
<dbReference type="Pfam" id="PF00400">
    <property type="entry name" value="WD40"/>
    <property type="match status" value="2"/>
</dbReference>
<dbReference type="Proteomes" id="UP001179952">
    <property type="component" value="Unassembled WGS sequence"/>
</dbReference>
<gene>
    <name evidence="5" type="ORF">QJS04_geneDACA021398</name>
</gene>
<comment type="caution">
    <text evidence="5">The sequence shown here is derived from an EMBL/GenBank/DDBJ whole genome shotgun (WGS) entry which is preliminary data.</text>
</comment>
<feature type="region of interest" description="Disordered" evidence="4">
    <location>
        <begin position="287"/>
        <end position="332"/>
    </location>
</feature>
<dbReference type="Gene3D" id="2.130.10.10">
    <property type="entry name" value="YVTN repeat-like/Quinoprotein amine dehydrogenase"/>
    <property type="match status" value="1"/>
</dbReference>
<proteinExistence type="predicted"/>
<dbReference type="SMART" id="SM00320">
    <property type="entry name" value="WD40"/>
    <property type="match status" value="3"/>
</dbReference>
<keyword evidence="1 3" id="KW-0853">WD repeat</keyword>
<dbReference type="InterPro" id="IPR036322">
    <property type="entry name" value="WD40_repeat_dom_sf"/>
</dbReference>
<feature type="compositionally biased region" description="Polar residues" evidence="4">
    <location>
        <begin position="322"/>
        <end position="332"/>
    </location>
</feature>
<evidence type="ECO:0000313" key="6">
    <source>
        <dbReference type="Proteomes" id="UP001179952"/>
    </source>
</evidence>